<organism evidence="2 3">
    <name type="scientific">Kineobactrum salinum</name>
    <dbReference type="NCBI Taxonomy" id="2708301"/>
    <lineage>
        <taxon>Bacteria</taxon>
        <taxon>Pseudomonadati</taxon>
        <taxon>Pseudomonadota</taxon>
        <taxon>Gammaproteobacteria</taxon>
        <taxon>Cellvibrionales</taxon>
        <taxon>Halieaceae</taxon>
        <taxon>Kineobactrum</taxon>
    </lineage>
</organism>
<evidence type="ECO:0000313" key="3">
    <source>
        <dbReference type="Proteomes" id="UP000477680"/>
    </source>
</evidence>
<feature type="signal peptide" evidence="1">
    <location>
        <begin position="1"/>
        <end position="23"/>
    </location>
</feature>
<sequence length="80" mass="7883">MTMQKLMAAGALMLAGLSLPVSAQLTALVGGSVVNLDGGAALEDAVVLVDGERIAAVGSRDDVTVLADATASRPCAASAW</sequence>
<dbReference type="SUPFAM" id="SSF51338">
    <property type="entry name" value="Composite domain of metallo-dependent hydrolases"/>
    <property type="match status" value="1"/>
</dbReference>
<reference evidence="2 3" key="1">
    <citation type="submission" date="2020-02" db="EMBL/GenBank/DDBJ databases">
        <title>Genome sequencing for Kineobactrum sp. M2.</title>
        <authorList>
            <person name="Park S.-J."/>
        </authorList>
    </citation>
    <scope>NUCLEOTIDE SEQUENCE [LARGE SCALE GENOMIC DNA]</scope>
    <source>
        <strain evidence="2 3">M2</strain>
    </source>
</reference>
<evidence type="ECO:0000313" key="2">
    <source>
        <dbReference type="EMBL" id="QIB64152.1"/>
    </source>
</evidence>
<evidence type="ECO:0008006" key="4">
    <source>
        <dbReference type="Google" id="ProtNLM"/>
    </source>
</evidence>
<dbReference type="GO" id="GO:0016810">
    <property type="term" value="F:hydrolase activity, acting on carbon-nitrogen (but not peptide) bonds"/>
    <property type="evidence" value="ECO:0007669"/>
    <property type="project" value="InterPro"/>
</dbReference>
<keyword evidence="3" id="KW-1185">Reference proteome</keyword>
<protein>
    <recommendedName>
        <fullName evidence="4">Amidohydrolase family protein</fullName>
    </recommendedName>
</protein>
<dbReference type="InterPro" id="IPR011059">
    <property type="entry name" value="Metal-dep_hydrolase_composite"/>
</dbReference>
<dbReference type="RefSeq" id="WP_163493402.1">
    <property type="nucleotide sequence ID" value="NZ_CP048711.1"/>
</dbReference>
<dbReference type="EMBL" id="CP048711">
    <property type="protein sequence ID" value="QIB64152.1"/>
    <property type="molecule type" value="Genomic_DNA"/>
</dbReference>
<dbReference type="Gene3D" id="2.30.40.10">
    <property type="entry name" value="Urease, subunit C, domain 1"/>
    <property type="match status" value="1"/>
</dbReference>
<dbReference type="Proteomes" id="UP000477680">
    <property type="component" value="Chromosome"/>
</dbReference>
<name>A0A6C0TWF7_9GAMM</name>
<gene>
    <name evidence="2" type="ORF">G3T16_00705</name>
</gene>
<feature type="chain" id="PRO_5025481610" description="Amidohydrolase family protein" evidence="1">
    <location>
        <begin position="24"/>
        <end position="80"/>
    </location>
</feature>
<accession>A0A6C0TWF7</accession>
<dbReference type="AlphaFoldDB" id="A0A6C0TWF7"/>
<evidence type="ECO:0000256" key="1">
    <source>
        <dbReference type="SAM" id="SignalP"/>
    </source>
</evidence>
<dbReference type="KEGG" id="kim:G3T16_00705"/>
<proteinExistence type="predicted"/>
<keyword evidence="1" id="KW-0732">Signal</keyword>